<protein>
    <recommendedName>
        <fullName evidence="2">RNA 2',3'-cyclic phosphodiesterase</fullName>
        <shortName evidence="2">RNA 2',3'-CPDase</shortName>
        <ecNumber evidence="2">3.1.4.58</ecNumber>
    </recommendedName>
</protein>
<dbReference type="GO" id="GO:0008664">
    <property type="term" value="F:RNA 2',3'-cyclic 3'-phosphodiesterase activity"/>
    <property type="evidence" value="ECO:0007669"/>
    <property type="project" value="UniProtKB-EC"/>
</dbReference>
<gene>
    <name evidence="3" type="primary">ligT</name>
    <name evidence="3" type="ORF">ERS008502_01271</name>
</gene>
<dbReference type="Gene3D" id="3.90.1140.10">
    <property type="entry name" value="Cyclic phosphodiesterase"/>
    <property type="match status" value="1"/>
</dbReference>
<dbReference type="NCBIfam" id="NF011704">
    <property type="entry name" value="PRK15124.1"/>
    <property type="match status" value="1"/>
</dbReference>
<evidence type="ECO:0000313" key="3">
    <source>
        <dbReference type="EMBL" id="CNH76301.1"/>
    </source>
</evidence>
<comment type="catalytic activity">
    <reaction evidence="2">
        <text>a 3'-end 2',3'-cyclophospho-ribonucleotide-RNA + H2O = a 3'-end 2'-phospho-ribonucleotide-RNA + H(+)</text>
        <dbReference type="Rhea" id="RHEA:11828"/>
        <dbReference type="Rhea" id="RHEA-COMP:10464"/>
        <dbReference type="Rhea" id="RHEA-COMP:17353"/>
        <dbReference type="ChEBI" id="CHEBI:15377"/>
        <dbReference type="ChEBI" id="CHEBI:15378"/>
        <dbReference type="ChEBI" id="CHEBI:83064"/>
        <dbReference type="ChEBI" id="CHEBI:173113"/>
        <dbReference type="EC" id="3.1.4.58"/>
    </reaction>
</comment>
<comment type="function">
    <text evidence="2">Hydrolyzes RNA 2',3'-cyclic phosphodiester to an RNA 2'-phosphomonoester.</text>
</comment>
<dbReference type="InterPro" id="IPR004175">
    <property type="entry name" value="RNA_CPDase"/>
</dbReference>
<evidence type="ECO:0000313" key="4">
    <source>
        <dbReference type="Proteomes" id="UP000040841"/>
    </source>
</evidence>
<dbReference type="SUPFAM" id="SSF55144">
    <property type="entry name" value="LigT-like"/>
    <property type="match status" value="1"/>
</dbReference>
<organism evidence="3 4">
    <name type="scientific">Yersinia mollaretii</name>
    <dbReference type="NCBI Taxonomy" id="33060"/>
    <lineage>
        <taxon>Bacteria</taxon>
        <taxon>Pseudomonadati</taxon>
        <taxon>Pseudomonadota</taxon>
        <taxon>Gammaproteobacteria</taxon>
        <taxon>Enterobacterales</taxon>
        <taxon>Yersiniaceae</taxon>
        <taxon>Yersinia</taxon>
    </lineage>
</organism>
<comment type="similarity">
    <text evidence="2">Belongs to the 2H phosphoesterase superfamily. ThpR family.</text>
</comment>
<dbReference type="GO" id="GO:0004113">
    <property type="term" value="F:2',3'-cyclic-nucleotide 3'-phosphodiesterase activity"/>
    <property type="evidence" value="ECO:0007669"/>
    <property type="project" value="InterPro"/>
</dbReference>
<feature type="active site" description="Proton acceptor" evidence="2">
    <location>
        <position position="142"/>
    </location>
</feature>
<proteinExistence type="inferred from homology"/>
<dbReference type="PANTHER" id="PTHR35561:SF1">
    <property type="entry name" value="RNA 2',3'-CYCLIC PHOSPHODIESTERASE"/>
    <property type="match status" value="1"/>
</dbReference>
<accession>A0AA36PN74</accession>
<dbReference type="RefSeq" id="WP_049678217.1">
    <property type="nucleotide sequence ID" value="NZ_CABMMJ010000002.1"/>
</dbReference>
<dbReference type="PANTHER" id="PTHR35561">
    <property type="entry name" value="RNA 2',3'-CYCLIC PHOSPHODIESTERASE"/>
    <property type="match status" value="1"/>
</dbReference>
<dbReference type="GO" id="GO:0016874">
    <property type="term" value="F:ligase activity"/>
    <property type="evidence" value="ECO:0007669"/>
    <property type="project" value="UniProtKB-KW"/>
</dbReference>
<dbReference type="AlphaFoldDB" id="A0AA36PN74"/>
<comment type="caution">
    <text evidence="3">The sequence shown here is derived from an EMBL/GenBank/DDBJ whole genome shotgun (WGS) entry which is preliminary data.</text>
</comment>
<keyword evidence="3" id="KW-0436">Ligase</keyword>
<keyword evidence="1 2" id="KW-0378">Hydrolase</keyword>
<dbReference type="Proteomes" id="UP000040841">
    <property type="component" value="Unassembled WGS sequence"/>
</dbReference>
<sequence length="201" mass="22149">MINPVDKTVVHKTSGNKTSPHRRLFFALSLPEPLQQNIVQWRADNFPPEAGRPIAAANLHLTLAFLGEVSAAKAQILQQQAARISQSGFNVTLDDIGHWPGSGVIWLGCKNPPRGLLQLAQLLRSQAARSGCYQTPLPFHPHVTLLRGAVRPVALPAKTDNKSFRADHFSLYESIFARGRTRYNIVNSWPLASSERSSDAN</sequence>
<name>A0AA36PN74_YERMO</name>
<feature type="active site" description="Proton donor" evidence="2">
    <location>
        <position position="60"/>
    </location>
</feature>
<dbReference type="Pfam" id="PF13563">
    <property type="entry name" value="2_5_RNA_ligase2"/>
    <property type="match status" value="1"/>
</dbReference>
<reference evidence="3 4" key="1">
    <citation type="submission" date="2015-03" db="EMBL/GenBank/DDBJ databases">
        <authorList>
            <consortium name="Pathogen Informatics"/>
            <person name="Murphy D."/>
        </authorList>
    </citation>
    <scope>NUCLEOTIDE SEQUENCE [LARGE SCALE GENOMIC DNA]</scope>
    <source>
        <strain evidence="3 4">FE82747</strain>
    </source>
</reference>
<dbReference type="InterPro" id="IPR009097">
    <property type="entry name" value="Cyclic_Pdiesterase"/>
</dbReference>
<dbReference type="EC" id="3.1.4.58" evidence="2"/>
<evidence type="ECO:0000256" key="1">
    <source>
        <dbReference type="ARBA" id="ARBA00022801"/>
    </source>
</evidence>
<evidence type="ECO:0000256" key="2">
    <source>
        <dbReference type="HAMAP-Rule" id="MF_01940"/>
    </source>
</evidence>
<dbReference type="NCBIfam" id="TIGR02258">
    <property type="entry name" value="2_5_ligase"/>
    <property type="match status" value="1"/>
</dbReference>
<feature type="short sequence motif" description="HXTX 1" evidence="2">
    <location>
        <begin position="60"/>
        <end position="63"/>
    </location>
</feature>
<dbReference type="HAMAP" id="MF_01940">
    <property type="entry name" value="RNA_CPDase"/>
    <property type="match status" value="1"/>
</dbReference>
<feature type="short sequence motif" description="HXTX 2" evidence="2">
    <location>
        <begin position="142"/>
        <end position="145"/>
    </location>
</feature>
<dbReference type="EMBL" id="CQBM01000002">
    <property type="protein sequence ID" value="CNH76301.1"/>
    <property type="molecule type" value="Genomic_DNA"/>
</dbReference>